<dbReference type="OrthoDB" id="28313at2157"/>
<dbReference type="InterPro" id="IPR001279">
    <property type="entry name" value="Metallo-B-lactamas"/>
</dbReference>
<evidence type="ECO:0000313" key="7">
    <source>
        <dbReference type="Proteomes" id="UP001060771"/>
    </source>
</evidence>
<dbReference type="Proteomes" id="UP001060771">
    <property type="component" value="Chromosome"/>
</dbReference>
<dbReference type="SUPFAM" id="SSF56281">
    <property type="entry name" value="Metallo-hydrolase/oxidoreductase"/>
    <property type="match status" value="1"/>
</dbReference>
<dbReference type="InterPro" id="IPR022877">
    <property type="entry name" value="UPF0173"/>
</dbReference>
<dbReference type="Pfam" id="PF12706">
    <property type="entry name" value="Lactamase_B_2"/>
    <property type="match status" value="1"/>
</dbReference>
<evidence type="ECO:0000313" key="5">
    <source>
        <dbReference type="EMBL" id="GGI67716.1"/>
    </source>
</evidence>
<proteinExistence type="inferred from homology"/>
<dbReference type="Gene3D" id="3.60.15.10">
    <property type="entry name" value="Ribonuclease Z/Hydroxyacylglutathione hydrolase-like"/>
    <property type="match status" value="1"/>
</dbReference>
<reference evidence="5" key="1">
    <citation type="journal article" date="2014" name="Int. J. Syst. Evol. Microbiol.">
        <title>Complete genome sequence of Corynebacterium casei LMG S-19264T (=DSM 44701T), isolated from a smear-ripened cheese.</title>
        <authorList>
            <consortium name="US DOE Joint Genome Institute (JGI-PGF)"/>
            <person name="Walter F."/>
            <person name="Albersmeier A."/>
            <person name="Kalinowski J."/>
            <person name="Ruckert C."/>
        </authorList>
    </citation>
    <scope>NUCLEOTIDE SEQUENCE</scope>
    <source>
        <strain evidence="5">JCM 11219</strain>
    </source>
</reference>
<accession>A0A830E3Q5</accession>
<evidence type="ECO:0000313" key="6">
    <source>
        <dbReference type="Proteomes" id="UP000657075"/>
    </source>
</evidence>
<dbReference type="PANTHER" id="PTHR43546:SF3">
    <property type="entry name" value="UPF0173 METAL-DEPENDENT HYDROLASE MJ1163"/>
    <property type="match status" value="1"/>
</dbReference>
<reference evidence="7" key="3">
    <citation type="submission" date="2022-09" db="EMBL/GenBank/DDBJ databases">
        <title>Complete genome sequence of Vulcanisaeta souniana.</title>
        <authorList>
            <person name="Kato S."/>
            <person name="Itoh T."/>
            <person name="Ohkuma M."/>
        </authorList>
    </citation>
    <scope>NUCLEOTIDE SEQUENCE [LARGE SCALE GENOMIC DNA]</scope>
    <source>
        <strain evidence="7">JCM 11219</strain>
    </source>
</reference>
<dbReference type="EMBL" id="BMNM01000001">
    <property type="protein sequence ID" value="GGI67716.1"/>
    <property type="molecule type" value="Genomic_DNA"/>
</dbReference>
<dbReference type="EMBL" id="AP026830">
    <property type="protein sequence ID" value="BDR92130.1"/>
    <property type="molecule type" value="Genomic_DNA"/>
</dbReference>
<keyword evidence="7" id="KW-1185">Reference proteome</keyword>
<evidence type="ECO:0000259" key="3">
    <source>
        <dbReference type="SMART" id="SM00849"/>
    </source>
</evidence>
<dbReference type="InterPro" id="IPR036866">
    <property type="entry name" value="RibonucZ/Hydroxyglut_hydro"/>
</dbReference>
<dbReference type="SMART" id="SM00849">
    <property type="entry name" value="Lactamase_B"/>
    <property type="match status" value="1"/>
</dbReference>
<dbReference type="RefSeq" id="WP_188602231.1">
    <property type="nucleotide sequence ID" value="NZ_AP026830.1"/>
</dbReference>
<organism evidence="5 6">
    <name type="scientific">Vulcanisaeta souniana JCM 11219</name>
    <dbReference type="NCBI Taxonomy" id="1293586"/>
    <lineage>
        <taxon>Archaea</taxon>
        <taxon>Thermoproteota</taxon>
        <taxon>Thermoprotei</taxon>
        <taxon>Thermoproteales</taxon>
        <taxon>Thermoproteaceae</taxon>
        <taxon>Vulcanisaeta</taxon>
    </lineage>
</organism>
<gene>
    <name evidence="5" type="ORF">GCM10007112_00850</name>
    <name evidence="4" type="ORF">Vsou_12230</name>
</gene>
<reference evidence="5" key="2">
    <citation type="submission" date="2020-09" db="EMBL/GenBank/DDBJ databases">
        <authorList>
            <person name="Sun Q."/>
            <person name="Ohkuma M."/>
        </authorList>
    </citation>
    <scope>NUCLEOTIDE SEQUENCE</scope>
    <source>
        <strain evidence="5">JCM 11219</strain>
    </source>
</reference>
<evidence type="ECO:0000313" key="4">
    <source>
        <dbReference type="EMBL" id="BDR92130.1"/>
    </source>
</evidence>
<protein>
    <recommendedName>
        <fullName evidence="2">UPF0173 metal-dependent hydrolase GCM10007112_00850</fullName>
    </recommendedName>
</protein>
<dbReference type="HAMAP" id="MF_00457">
    <property type="entry name" value="UPF0173"/>
    <property type="match status" value="1"/>
</dbReference>
<dbReference type="Proteomes" id="UP000657075">
    <property type="component" value="Unassembled WGS sequence"/>
</dbReference>
<name>A0A830E3Q5_9CREN</name>
<dbReference type="PANTHER" id="PTHR43546">
    <property type="entry name" value="UPF0173 METAL-DEPENDENT HYDROLASE MJ1163-RELATED"/>
    <property type="match status" value="1"/>
</dbReference>
<dbReference type="AlphaFoldDB" id="A0A830E3Q5"/>
<dbReference type="InterPro" id="IPR050114">
    <property type="entry name" value="UPF0173_UPF0282_UlaG_hydrolase"/>
</dbReference>
<evidence type="ECO:0000256" key="1">
    <source>
        <dbReference type="ARBA" id="ARBA00022801"/>
    </source>
</evidence>
<dbReference type="GO" id="GO:0016787">
    <property type="term" value="F:hydrolase activity"/>
    <property type="evidence" value="ECO:0007669"/>
    <property type="project" value="UniProtKB-UniRule"/>
</dbReference>
<reference evidence="4" key="4">
    <citation type="journal article" date="2023" name="Microbiol. Resour. Announc.">
        <title>Complete Genome Sequence of Vulcanisaeta souniana Strain IC-059, a Hyperthermophilic Archaeon Isolated from Hot Spring Water in Japan.</title>
        <authorList>
            <person name="Kato S."/>
            <person name="Itoh T."/>
            <person name="Wu L."/>
            <person name="Ma J."/>
            <person name="Ohkuma M."/>
        </authorList>
    </citation>
    <scope>NUCLEOTIDE SEQUENCE</scope>
    <source>
        <strain evidence="4">JCM 11219</strain>
    </source>
</reference>
<sequence>MSAQSYIKWLGHAAFEIMLSGKKILIDPWISNPLSPVSLNEVTSVDYILVTHDHFDHLGETVDIAKRTNATVIGVFELVNYLSEQGVKNTIGMNVGGFAKLSSEVEVYVTPALHSSSRGVPVGFIIKAPEATIYHAGDTGLFSEMDLLGKLFKIDVAMLPIGSLFTMDPRQAAYALTLLRPRAAIPMHYNTFPDIKQDPQQFKELAESMLPDVKVFILKPGEILQLPIK</sequence>
<feature type="domain" description="Metallo-beta-lactamase" evidence="3">
    <location>
        <begin position="11"/>
        <end position="188"/>
    </location>
</feature>
<dbReference type="NCBIfam" id="NF001911">
    <property type="entry name" value="PRK00685.1"/>
    <property type="match status" value="1"/>
</dbReference>
<keyword evidence="1 2" id="KW-0378">Hydrolase</keyword>
<evidence type="ECO:0000256" key="2">
    <source>
        <dbReference type="HAMAP-Rule" id="MF_00457"/>
    </source>
</evidence>
<comment type="similarity">
    <text evidence="2">Belongs to the UPF0173 family.</text>
</comment>
<dbReference type="GeneID" id="76206768"/>